<dbReference type="PROSITE" id="PS50206">
    <property type="entry name" value="RHODANESE_3"/>
    <property type="match status" value="2"/>
</dbReference>
<dbReference type="InterPro" id="IPR001763">
    <property type="entry name" value="Rhodanese-like_dom"/>
</dbReference>
<protein>
    <recommendedName>
        <fullName evidence="6">Sulfurtransferase</fullName>
    </recommendedName>
</protein>
<comment type="caution">
    <text evidence="8">The sequence shown here is derived from an EMBL/GenBank/DDBJ whole genome shotgun (WGS) entry which is preliminary data.</text>
</comment>
<dbReference type="GO" id="GO:0016784">
    <property type="term" value="F:3-mercaptopyruvate sulfurtransferase activity"/>
    <property type="evidence" value="ECO:0007669"/>
    <property type="project" value="UniProtKB-EC"/>
</dbReference>
<evidence type="ECO:0000256" key="6">
    <source>
        <dbReference type="RuleBase" id="RU000507"/>
    </source>
</evidence>
<dbReference type="InterPro" id="IPR001307">
    <property type="entry name" value="Thiosulphate_STrfase_CS"/>
</dbReference>
<keyword evidence="8" id="KW-0670">Pyruvate</keyword>
<proteinExistence type="predicted"/>
<dbReference type="CDD" id="cd01448">
    <property type="entry name" value="TST_Repeat_1"/>
    <property type="match status" value="1"/>
</dbReference>
<reference evidence="8 9" key="1">
    <citation type="submission" date="2012-11" db="EMBL/GenBank/DDBJ databases">
        <title>Whole genome sequence of Acidisphaera rubrifaciens HS-AP3.</title>
        <authorList>
            <person name="Azuma Y."/>
            <person name="Higashiura N."/>
            <person name="Hirakawa H."/>
            <person name="Matsushita K."/>
        </authorList>
    </citation>
    <scope>NUCLEOTIDE SEQUENCE [LARGE SCALE GENOMIC DNA]</scope>
    <source>
        <strain evidence="8 9">HS-AP3</strain>
    </source>
</reference>
<comment type="catalytic activity">
    <reaction evidence="5">
        <text>2-oxo-3-sulfanylpropanoate + [thioredoxin]-dithiol = [thioredoxin]-disulfide + hydrogen sulfide + pyruvate + H(+)</text>
        <dbReference type="Rhea" id="RHEA:21740"/>
        <dbReference type="Rhea" id="RHEA-COMP:10698"/>
        <dbReference type="Rhea" id="RHEA-COMP:10700"/>
        <dbReference type="ChEBI" id="CHEBI:15361"/>
        <dbReference type="ChEBI" id="CHEBI:15378"/>
        <dbReference type="ChEBI" id="CHEBI:29919"/>
        <dbReference type="ChEBI" id="CHEBI:29950"/>
        <dbReference type="ChEBI" id="CHEBI:50058"/>
        <dbReference type="ChEBI" id="CHEBI:57678"/>
        <dbReference type="EC" id="2.8.1.2"/>
    </reaction>
    <physiologicalReaction direction="left-to-right" evidence="5">
        <dbReference type="Rhea" id="RHEA:21741"/>
    </physiologicalReaction>
</comment>
<sequence length="283" mass="29911">MTDAPSSPLVSADWLAAHLRDPDLLVFDATKFLPGIDRDAEAEFRAAHIPGARRFDIDAVADDEQDLPHMVPSAGRFARLVGALGIGNASRVVFYDDNDMMWAARGWWMLGLFGHDAAYVLDGGLAGWRASGQPTEAGPAAPSVPATFRPDLRARRLRGIGDMLRNVATAEEIVVDARGAARFHAHVPEPRPGMRGGHIPGAVNLPYAEVLTPARTLRPPPELRARFAALGIDGGRPVVATCGSGVSASLLSLAMAAAGLPPAAVYDGSWTEWGGRSDTPVAT</sequence>
<dbReference type="EMBL" id="BANB01000137">
    <property type="protein sequence ID" value="GAN76644.1"/>
    <property type="molecule type" value="Genomic_DNA"/>
</dbReference>
<dbReference type="FunFam" id="3.40.250.10:FF:000001">
    <property type="entry name" value="Sulfurtransferase"/>
    <property type="match status" value="1"/>
</dbReference>
<dbReference type="PROSITE" id="PS00683">
    <property type="entry name" value="RHODANESE_2"/>
    <property type="match status" value="1"/>
</dbReference>
<dbReference type="SMART" id="SM00450">
    <property type="entry name" value="RHOD"/>
    <property type="match status" value="2"/>
</dbReference>
<dbReference type="PANTHER" id="PTHR11364">
    <property type="entry name" value="THIOSULFATE SULFERTANSFERASE"/>
    <property type="match status" value="1"/>
</dbReference>
<feature type="domain" description="Rhodanese" evidence="7">
    <location>
        <begin position="168"/>
        <end position="282"/>
    </location>
</feature>
<dbReference type="Proteomes" id="UP000032680">
    <property type="component" value="Unassembled WGS sequence"/>
</dbReference>
<gene>
    <name evidence="8" type="ORF">Asru_0137_05</name>
</gene>
<evidence type="ECO:0000313" key="9">
    <source>
        <dbReference type="Proteomes" id="UP000032680"/>
    </source>
</evidence>
<dbReference type="CDD" id="cd01449">
    <property type="entry name" value="TST_Repeat_2"/>
    <property type="match status" value="1"/>
</dbReference>
<accession>A0A0D6P713</accession>
<dbReference type="InterPro" id="IPR045078">
    <property type="entry name" value="TST/MPST-like"/>
</dbReference>
<name>A0A0D6P713_9PROT</name>
<evidence type="ECO:0000256" key="3">
    <source>
        <dbReference type="ARBA" id="ARBA00022679"/>
    </source>
</evidence>
<evidence type="ECO:0000256" key="5">
    <source>
        <dbReference type="ARBA" id="ARBA00051793"/>
    </source>
</evidence>
<dbReference type="Pfam" id="PF00581">
    <property type="entry name" value="Rhodanese"/>
    <property type="match status" value="2"/>
</dbReference>
<keyword evidence="4" id="KW-0677">Repeat</keyword>
<feature type="domain" description="Rhodanese" evidence="7">
    <location>
        <begin position="20"/>
        <end position="137"/>
    </location>
</feature>
<keyword evidence="9" id="KW-1185">Reference proteome</keyword>
<keyword evidence="3 6" id="KW-0808">Transferase</keyword>
<dbReference type="GO" id="GO:0004792">
    <property type="term" value="F:thiosulfate-cyanide sulfurtransferase activity"/>
    <property type="evidence" value="ECO:0007669"/>
    <property type="project" value="InterPro"/>
</dbReference>
<comment type="subcellular location">
    <subcellularLocation>
        <location evidence="1">Cytoplasm</location>
    </subcellularLocation>
</comment>
<dbReference type="SUPFAM" id="SSF52821">
    <property type="entry name" value="Rhodanese/Cell cycle control phosphatase"/>
    <property type="match status" value="2"/>
</dbReference>
<dbReference type="FunFam" id="3.40.250.10:FF:000015">
    <property type="entry name" value="Sulfurtransferase"/>
    <property type="match status" value="1"/>
</dbReference>
<dbReference type="InterPro" id="IPR036873">
    <property type="entry name" value="Rhodanese-like_dom_sf"/>
</dbReference>
<dbReference type="RefSeq" id="WP_048860504.1">
    <property type="nucleotide sequence ID" value="NZ_BANB01000137.1"/>
</dbReference>
<evidence type="ECO:0000313" key="8">
    <source>
        <dbReference type="EMBL" id="GAN76644.1"/>
    </source>
</evidence>
<evidence type="ECO:0000259" key="7">
    <source>
        <dbReference type="PROSITE" id="PS50206"/>
    </source>
</evidence>
<dbReference type="PANTHER" id="PTHR11364:SF27">
    <property type="entry name" value="SULFURTRANSFERASE"/>
    <property type="match status" value="1"/>
</dbReference>
<dbReference type="AlphaFoldDB" id="A0A0D6P713"/>
<dbReference type="Gene3D" id="3.40.250.10">
    <property type="entry name" value="Rhodanese-like domain"/>
    <property type="match status" value="2"/>
</dbReference>
<organism evidence="8 9">
    <name type="scientific">Acidisphaera rubrifaciens HS-AP3</name>
    <dbReference type="NCBI Taxonomy" id="1231350"/>
    <lineage>
        <taxon>Bacteria</taxon>
        <taxon>Pseudomonadati</taxon>
        <taxon>Pseudomonadota</taxon>
        <taxon>Alphaproteobacteria</taxon>
        <taxon>Acetobacterales</taxon>
        <taxon>Acetobacteraceae</taxon>
        <taxon>Acidisphaera</taxon>
    </lineage>
</organism>
<keyword evidence="2" id="KW-0963">Cytoplasm</keyword>
<dbReference type="GO" id="GO:0005737">
    <property type="term" value="C:cytoplasm"/>
    <property type="evidence" value="ECO:0007669"/>
    <property type="project" value="UniProtKB-SubCell"/>
</dbReference>
<dbReference type="PROSITE" id="PS00380">
    <property type="entry name" value="RHODANESE_1"/>
    <property type="match status" value="1"/>
</dbReference>
<evidence type="ECO:0000256" key="4">
    <source>
        <dbReference type="ARBA" id="ARBA00022737"/>
    </source>
</evidence>
<evidence type="ECO:0000256" key="1">
    <source>
        <dbReference type="ARBA" id="ARBA00004496"/>
    </source>
</evidence>
<dbReference type="OrthoDB" id="9781034at2"/>
<dbReference type="NCBIfam" id="NF008557">
    <property type="entry name" value="PRK11493.1"/>
    <property type="match status" value="1"/>
</dbReference>
<evidence type="ECO:0000256" key="2">
    <source>
        <dbReference type="ARBA" id="ARBA00022490"/>
    </source>
</evidence>